<evidence type="ECO:0000256" key="9">
    <source>
        <dbReference type="ARBA" id="ARBA00023136"/>
    </source>
</evidence>
<protein>
    <submittedName>
        <fullName evidence="16">Uncharacterized protein</fullName>
    </submittedName>
</protein>
<keyword evidence="9 14" id="KW-0472">Membrane</keyword>
<evidence type="ECO:0000256" key="11">
    <source>
        <dbReference type="ARBA" id="ARBA00023201"/>
    </source>
</evidence>
<evidence type="ECO:0000256" key="13">
    <source>
        <dbReference type="RuleBase" id="RU000679"/>
    </source>
</evidence>
<evidence type="ECO:0000256" key="2">
    <source>
        <dbReference type="ARBA" id="ARBA00007193"/>
    </source>
</evidence>
<keyword evidence="5 13" id="KW-0812">Transmembrane</keyword>
<proteinExistence type="inferred from homology"/>
<evidence type="ECO:0000256" key="10">
    <source>
        <dbReference type="ARBA" id="ARBA00023180"/>
    </source>
</evidence>
<dbReference type="InterPro" id="IPR043504">
    <property type="entry name" value="Peptidase_S1_PA_chymotrypsin"/>
</dbReference>
<evidence type="ECO:0000256" key="6">
    <source>
        <dbReference type="ARBA" id="ARBA00022989"/>
    </source>
</evidence>
<dbReference type="Pfam" id="PF00858">
    <property type="entry name" value="ASC"/>
    <property type="match status" value="1"/>
</dbReference>
<accession>A0A915J430</accession>
<evidence type="ECO:0000256" key="1">
    <source>
        <dbReference type="ARBA" id="ARBA00004141"/>
    </source>
</evidence>
<feature type="transmembrane region" description="Helical" evidence="14">
    <location>
        <begin position="37"/>
        <end position="63"/>
    </location>
</feature>
<keyword evidence="4 13" id="KW-0894">Sodium channel</keyword>
<evidence type="ECO:0000313" key="16">
    <source>
        <dbReference type="WBParaSite" id="nRc.2.0.1.t20583-RA"/>
    </source>
</evidence>
<keyword evidence="3 13" id="KW-0813">Transport</keyword>
<evidence type="ECO:0000256" key="3">
    <source>
        <dbReference type="ARBA" id="ARBA00022448"/>
    </source>
</evidence>
<comment type="subcellular location">
    <subcellularLocation>
        <location evidence="1">Membrane</location>
        <topology evidence="1">Multi-pass membrane protein</topology>
    </subcellularLocation>
</comment>
<organism evidence="15 16">
    <name type="scientific">Romanomermis culicivorax</name>
    <name type="common">Nematode worm</name>
    <dbReference type="NCBI Taxonomy" id="13658"/>
    <lineage>
        <taxon>Eukaryota</taxon>
        <taxon>Metazoa</taxon>
        <taxon>Ecdysozoa</taxon>
        <taxon>Nematoda</taxon>
        <taxon>Enoplea</taxon>
        <taxon>Dorylaimia</taxon>
        <taxon>Mermithida</taxon>
        <taxon>Mermithoidea</taxon>
        <taxon>Mermithidae</taxon>
        <taxon>Romanomermis</taxon>
    </lineage>
</organism>
<keyword evidence="12 13" id="KW-0407">Ion channel</keyword>
<keyword evidence="11 13" id="KW-0739">Sodium transport</keyword>
<dbReference type="GO" id="GO:0005886">
    <property type="term" value="C:plasma membrane"/>
    <property type="evidence" value="ECO:0007669"/>
    <property type="project" value="TreeGrafter"/>
</dbReference>
<dbReference type="InterPro" id="IPR001873">
    <property type="entry name" value="ENaC"/>
</dbReference>
<comment type="similarity">
    <text evidence="2 13">Belongs to the amiloride-sensitive sodium channel (TC 1.A.6) family.</text>
</comment>
<dbReference type="InterPro" id="IPR009003">
    <property type="entry name" value="Peptidase_S1_PA"/>
</dbReference>
<keyword evidence="10" id="KW-0325">Glycoprotein</keyword>
<evidence type="ECO:0000256" key="5">
    <source>
        <dbReference type="ARBA" id="ARBA00022692"/>
    </source>
</evidence>
<dbReference type="PANTHER" id="PTHR11690">
    <property type="entry name" value="AMILORIDE-SENSITIVE SODIUM CHANNEL-RELATED"/>
    <property type="match status" value="1"/>
</dbReference>
<evidence type="ECO:0000313" key="15">
    <source>
        <dbReference type="Proteomes" id="UP000887565"/>
    </source>
</evidence>
<evidence type="ECO:0000256" key="8">
    <source>
        <dbReference type="ARBA" id="ARBA00023065"/>
    </source>
</evidence>
<name>A0A915J430_ROMCU</name>
<evidence type="ECO:0000256" key="4">
    <source>
        <dbReference type="ARBA" id="ARBA00022461"/>
    </source>
</evidence>
<reference evidence="16" key="1">
    <citation type="submission" date="2022-11" db="UniProtKB">
        <authorList>
            <consortium name="WormBaseParasite"/>
        </authorList>
    </citation>
    <scope>IDENTIFICATION</scope>
</reference>
<evidence type="ECO:0000256" key="7">
    <source>
        <dbReference type="ARBA" id="ARBA00023053"/>
    </source>
</evidence>
<keyword evidence="8 13" id="KW-0406">Ion transport</keyword>
<dbReference type="PANTHER" id="PTHR11690:SF300">
    <property type="entry name" value="PICKPOCKET PROTEIN 19"/>
    <property type="match status" value="1"/>
</dbReference>
<evidence type="ECO:0000256" key="12">
    <source>
        <dbReference type="ARBA" id="ARBA00023303"/>
    </source>
</evidence>
<keyword evidence="15" id="KW-1185">Reference proteome</keyword>
<evidence type="ECO:0000256" key="14">
    <source>
        <dbReference type="SAM" id="Phobius"/>
    </source>
</evidence>
<keyword evidence="7" id="KW-0915">Sodium</keyword>
<keyword evidence="6 14" id="KW-1133">Transmembrane helix</keyword>
<dbReference type="SUPFAM" id="SSF50494">
    <property type="entry name" value="Trypsin-like serine proteases"/>
    <property type="match status" value="1"/>
</dbReference>
<sequence>MVWFKVEKSFNFKSFCRDVTVSGLANFLETKDSKCKLFWIVANVACILSAVALCYNTIAYYLANEVKTTMKVISQDSKPNFPAITFCTTSLMRTSRPLKLNGTGQREGFKFLLNVHQEEYCTPYNVYNGTGFLFGLKENYAPYDFNCDKGFLKISIGSDVNINVKPTKFIRNTEHLKKCTNKPLVDYEGKHPIPYYRGFCLVAELVKLFYHTCHCILPSYDFYTPYMNHHNFEFSGFPNNLTKEIICDKNPKFSICVSILMQKFYFNKLWQILPLCPLPCFETVYTITFSMKKLSWNSLKIEKSVDSALVEGAYHNATSYYYDLKIGKLEFRNSGTKKQKKTISNEHFIEARLAVSDKGSGRVKRVENGIEIKPHSMPWLGLLNADGKSCGSFLIDLKPGAGSSDIMLMAAHCFDKVKDSSNIVVYLGKHNKYVIE</sequence>
<dbReference type="GO" id="GO:0015280">
    <property type="term" value="F:ligand-gated sodium channel activity"/>
    <property type="evidence" value="ECO:0007669"/>
    <property type="project" value="TreeGrafter"/>
</dbReference>
<dbReference type="Gene3D" id="2.40.10.10">
    <property type="entry name" value="Trypsin-like serine proteases"/>
    <property type="match status" value="1"/>
</dbReference>
<dbReference type="AlphaFoldDB" id="A0A915J430"/>
<dbReference type="WBParaSite" id="nRc.2.0.1.t20583-RA">
    <property type="protein sequence ID" value="nRc.2.0.1.t20583-RA"/>
    <property type="gene ID" value="nRc.2.0.1.g20583"/>
</dbReference>
<dbReference type="Proteomes" id="UP000887565">
    <property type="component" value="Unplaced"/>
</dbReference>